<dbReference type="Proteomes" id="UP000198644">
    <property type="component" value="Unassembled WGS sequence"/>
</dbReference>
<evidence type="ECO:0000313" key="2">
    <source>
        <dbReference type="Proteomes" id="UP000198644"/>
    </source>
</evidence>
<name>A0A1I6JIX4_9GAMM</name>
<evidence type="ECO:0000313" key="1">
    <source>
        <dbReference type="EMBL" id="SFR78844.1"/>
    </source>
</evidence>
<feature type="non-terminal residue" evidence="1">
    <location>
        <position position="1"/>
    </location>
</feature>
<dbReference type="AlphaFoldDB" id="A0A1I6JIX4"/>
<proteinExistence type="predicted"/>
<dbReference type="EMBL" id="FOYW01000002">
    <property type="protein sequence ID" value="SFR78844.1"/>
    <property type="molecule type" value="Genomic_DNA"/>
</dbReference>
<organism evidence="1 2">
    <name type="scientific">Marinobacter daqiaonensis</name>
    <dbReference type="NCBI Taxonomy" id="650891"/>
    <lineage>
        <taxon>Bacteria</taxon>
        <taxon>Pseudomonadati</taxon>
        <taxon>Pseudomonadota</taxon>
        <taxon>Gammaproteobacteria</taxon>
        <taxon>Pseudomonadales</taxon>
        <taxon>Marinobacteraceae</taxon>
        <taxon>Marinobacter</taxon>
    </lineage>
</organism>
<gene>
    <name evidence="1" type="ORF">SAMN05216203_3060</name>
</gene>
<keyword evidence="2" id="KW-1185">Reference proteome</keyword>
<reference evidence="1 2" key="1">
    <citation type="submission" date="2016-10" db="EMBL/GenBank/DDBJ databases">
        <authorList>
            <person name="de Groot N.N."/>
        </authorList>
    </citation>
    <scope>NUCLEOTIDE SEQUENCE [LARGE SCALE GENOMIC DNA]</scope>
    <source>
        <strain evidence="1 2">CGMCC 1.9167</strain>
    </source>
</reference>
<sequence>RQKLILDESLASIICRQIVSASAHTNYLVNLLKSV</sequence>
<accession>A0A1I6JIX4</accession>
<protein>
    <submittedName>
        <fullName evidence="1">Uncharacterized protein</fullName>
    </submittedName>
</protein>